<dbReference type="RefSeq" id="WP_063501694.1">
    <property type="nucleotide sequence ID" value="NZ_AP027686.1"/>
</dbReference>
<dbReference type="Proteomes" id="UP000324120">
    <property type="component" value="Unassembled WGS sequence"/>
</dbReference>
<dbReference type="EMBL" id="VHKY01000045">
    <property type="protein sequence ID" value="TZE40993.1"/>
    <property type="molecule type" value="Genomic_DNA"/>
</dbReference>
<sequence>MKKRYYTVKHGTLRALQEIADKHNVEVRREGGSKALRMYRPDGKWRTVVDFKTNSVPQGVRDRAFEEWEQIIIDNALLLNAD</sequence>
<reference evidence="1 2" key="1">
    <citation type="submission" date="2019-06" db="EMBL/GenBank/DDBJ databases">
        <title>The presence and diversity of blaCTX-M among Escherichia coli from urban wastewater and feedlot cattle, in Alberta, Canada.</title>
        <authorList>
            <person name="Cormier A.C."/>
            <person name="Chalmer G."/>
            <person name="Cook S.R."/>
            <person name="Zaheer R."/>
            <person name="Hannon S.J."/>
            <person name="Booker C.W."/>
            <person name="Read R."/>
            <person name="Gow S.P."/>
            <person name="Mcallister T.A."/>
            <person name="Boerlin P."/>
        </authorList>
    </citation>
    <scope>NUCLEOTIDE SEQUENCE [LARGE SCALE GENOMIC DNA]</scope>
    <source>
        <strain evidence="1 2">347</strain>
    </source>
</reference>
<accession>A0A5D7TUA4</accession>
<organism evidence="1 2">
    <name type="scientific">Escherichia coli</name>
    <dbReference type="NCBI Taxonomy" id="562"/>
    <lineage>
        <taxon>Bacteria</taxon>
        <taxon>Pseudomonadati</taxon>
        <taxon>Pseudomonadota</taxon>
        <taxon>Gammaproteobacteria</taxon>
        <taxon>Enterobacterales</taxon>
        <taxon>Enterobacteriaceae</taxon>
        <taxon>Escherichia</taxon>
    </lineage>
</organism>
<evidence type="ECO:0000313" key="1">
    <source>
        <dbReference type="EMBL" id="TZE40993.1"/>
    </source>
</evidence>
<evidence type="ECO:0000313" key="2">
    <source>
        <dbReference type="Proteomes" id="UP000324120"/>
    </source>
</evidence>
<protein>
    <submittedName>
        <fullName evidence="1">Modulator protein</fullName>
    </submittedName>
</protein>
<proteinExistence type="predicted"/>
<dbReference type="AlphaFoldDB" id="A0A5D7TUA4"/>
<name>A0A5D7TUA4_ECOLX</name>
<comment type="caution">
    <text evidence="1">The sequence shown here is derived from an EMBL/GenBank/DDBJ whole genome shotgun (WGS) entry which is preliminary data.</text>
</comment>
<gene>
    <name evidence="1" type="ORF">FKO60_26055</name>
</gene>